<keyword evidence="1" id="KW-0460">Magnesium</keyword>
<dbReference type="GO" id="GO:0006508">
    <property type="term" value="P:proteolysis"/>
    <property type="evidence" value="ECO:0007669"/>
    <property type="project" value="InterPro"/>
</dbReference>
<dbReference type="Gene3D" id="2.40.70.10">
    <property type="entry name" value="Acid Proteases"/>
    <property type="match status" value="1"/>
</dbReference>
<feature type="domain" description="Reverse transcriptase/retrotransposon-derived protein RNase H-like" evidence="4">
    <location>
        <begin position="297"/>
        <end position="357"/>
    </location>
</feature>
<gene>
    <name evidence="5" type="primary">pol_662</name>
    <name evidence="5" type="ORF">CK203_091067</name>
</gene>
<name>A0A438FH67_VITVI</name>
<dbReference type="Proteomes" id="UP000288805">
    <property type="component" value="Unassembled WGS sequence"/>
</dbReference>
<dbReference type="InterPro" id="IPR043502">
    <property type="entry name" value="DNA/RNA_pol_sf"/>
</dbReference>
<dbReference type="CDD" id="cd01647">
    <property type="entry name" value="RT_LTR"/>
    <property type="match status" value="1"/>
</dbReference>
<evidence type="ECO:0000256" key="2">
    <source>
        <dbReference type="ARBA" id="ARBA00022884"/>
    </source>
</evidence>
<reference evidence="5 6" key="1">
    <citation type="journal article" date="2018" name="PLoS Genet.">
        <title>Population sequencing reveals clonal diversity and ancestral inbreeding in the grapevine cultivar Chardonnay.</title>
        <authorList>
            <person name="Roach M.J."/>
            <person name="Johnson D.L."/>
            <person name="Bohlmann J."/>
            <person name="van Vuuren H.J."/>
            <person name="Jones S.J."/>
            <person name="Pretorius I.S."/>
            <person name="Schmidt S.A."/>
            <person name="Borneman A.R."/>
        </authorList>
    </citation>
    <scope>NUCLEOTIDE SEQUENCE [LARGE SCALE GENOMIC DNA]</scope>
    <source>
        <strain evidence="6">cv. Chardonnay</strain>
        <tissue evidence="5">Leaf</tissue>
    </source>
</reference>
<dbReference type="InterPro" id="IPR043128">
    <property type="entry name" value="Rev_trsase/Diguanyl_cyclase"/>
</dbReference>
<dbReference type="InterPro" id="IPR053134">
    <property type="entry name" value="RNA-dir_DNA_polymerase"/>
</dbReference>
<dbReference type="CDD" id="cd00303">
    <property type="entry name" value="retropepsin_like"/>
    <property type="match status" value="1"/>
</dbReference>
<dbReference type="AlphaFoldDB" id="A0A438FH67"/>
<dbReference type="InterPro" id="IPR001969">
    <property type="entry name" value="Aspartic_peptidase_AS"/>
</dbReference>
<dbReference type="Pfam" id="PF13650">
    <property type="entry name" value="Asp_protease_2"/>
    <property type="match status" value="1"/>
</dbReference>
<keyword evidence="3" id="KW-0229">DNA integration</keyword>
<dbReference type="EMBL" id="QGNW01000896">
    <property type="protein sequence ID" value="RVW59334.1"/>
    <property type="molecule type" value="Genomic_DNA"/>
</dbReference>
<dbReference type="InterPro" id="IPR021109">
    <property type="entry name" value="Peptidase_aspartic_dom_sf"/>
</dbReference>
<organism evidence="5 6">
    <name type="scientific">Vitis vinifera</name>
    <name type="common">Grape</name>
    <dbReference type="NCBI Taxonomy" id="29760"/>
    <lineage>
        <taxon>Eukaryota</taxon>
        <taxon>Viridiplantae</taxon>
        <taxon>Streptophyta</taxon>
        <taxon>Embryophyta</taxon>
        <taxon>Tracheophyta</taxon>
        <taxon>Spermatophyta</taxon>
        <taxon>Magnoliopsida</taxon>
        <taxon>eudicotyledons</taxon>
        <taxon>Gunneridae</taxon>
        <taxon>Pentapetalae</taxon>
        <taxon>rosids</taxon>
        <taxon>Vitales</taxon>
        <taxon>Vitaceae</taxon>
        <taxon>Viteae</taxon>
        <taxon>Vitis</taxon>
    </lineage>
</organism>
<dbReference type="GO" id="GO:0004190">
    <property type="term" value="F:aspartic-type endopeptidase activity"/>
    <property type="evidence" value="ECO:0007669"/>
    <property type="project" value="InterPro"/>
</dbReference>
<dbReference type="Gene3D" id="3.10.10.10">
    <property type="entry name" value="HIV Type 1 Reverse Transcriptase, subunit A, domain 1"/>
    <property type="match status" value="2"/>
</dbReference>
<dbReference type="PANTHER" id="PTHR24559:SF443">
    <property type="entry name" value="RNA-DIRECTED DNA POLYMERASE HOMOLOG"/>
    <property type="match status" value="1"/>
</dbReference>
<evidence type="ECO:0000256" key="1">
    <source>
        <dbReference type="ARBA" id="ARBA00022842"/>
    </source>
</evidence>
<dbReference type="SUPFAM" id="SSF56672">
    <property type="entry name" value="DNA/RNA polymerases"/>
    <property type="match status" value="1"/>
</dbReference>
<dbReference type="GO" id="GO:0015074">
    <property type="term" value="P:DNA integration"/>
    <property type="evidence" value="ECO:0007669"/>
    <property type="project" value="UniProtKB-KW"/>
</dbReference>
<dbReference type="Gene3D" id="3.30.70.270">
    <property type="match status" value="1"/>
</dbReference>
<dbReference type="InterPro" id="IPR041577">
    <property type="entry name" value="RT_RNaseH_2"/>
</dbReference>
<dbReference type="PROSITE" id="PS00141">
    <property type="entry name" value="ASP_PROTEASE"/>
    <property type="match status" value="1"/>
</dbReference>
<proteinExistence type="predicted"/>
<accession>A0A438FH67</accession>
<evidence type="ECO:0000313" key="5">
    <source>
        <dbReference type="EMBL" id="RVW59334.1"/>
    </source>
</evidence>
<dbReference type="GO" id="GO:0003723">
    <property type="term" value="F:RNA binding"/>
    <property type="evidence" value="ECO:0007669"/>
    <property type="project" value="UniProtKB-KW"/>
</dbReference>
<comment type="caution">
    <text evidence="5">The sequence shown here is derived from an EMBL/GenBank/DDBJ whole genome shotgun (WGS) entry which is preliminary data.</text>
</comment>
<keyword evidence="2" id="KW-0694">RNA-binding</keyword>
<dbReference type="Pfam" id="PF17919">
    <property type="entry name" value="RT_RNaseH_2"/>
    <property type="match status" value="1"/>
</dbReference>
<sequence>MAGCFICNGPHRARDCPKGRTLSPFQKSLMHVHAVVNGVLVKALVDSGATHNFVATREATRLGLKLEEDTSRIKAVNSKAQRSKGLPLKGQGDLDSTSWWTGGARREAALLREGLEDERWCLDRDQGGTVYGSPDSVVKILKEFKDVMPAELPKEVVGVTEAIEGVAGCGLIQPSRAPYGAPVLFQKKQDGSLHMCVDYRALNKVRIAVGDEGKTTCVTQYGSYEFLVMPFGLTNAPATFCNLMNDVLFDYLDAFVRLRENMLYVKLEKCYNGVDSPTKVTELRSFLGLANYYRSMQCQMAFEGLKEAISTEPVLRLLDLDLPFEVQTNASDRALGGVLVQEGHPVAFESRKLNNAE</sequence>
<protein>
    <submittedName>
        <fullName evidence="5">Retrovirus-related Pol polyprotein from transposon 17.6</fullName>
    </submittedName>
</protein>
<evidence type="ECO:0000256" key="3">
    <source>
        <dbReference type="ARBA" id="ARBA00022908"/>
    </source>
</evidence>
<evidence type="ECO:0000259" key="4">
    <source>
        <dbReference type="Pfam" id="PF17919"/>
    </source>
</evidence>
<dbReference type="PANTHER" id="PTHR24559">
    <property type="entry name" value="TRANSPOSON TY3-I GAG-POL POLYPROTEIN"/>
    <property type="match status" value="1"/>
</dbReference>
<evidence type="ECO:0000313" key="6">
    <source>
        <dbReference type="Proteomes" id="UP000288805"/>
    </source>
</evidence>
<dbReference type="SUPFAM" id="SSF50630">
    <property type="entry name" value="Acid proteases"/>
    <property type="match status" value="1"/>
</dbReference>